<dbReference type="KEGG" id="vg:77949953"/>
<organism evidence="2 3">
    <name type="scientific">Escherichia phage vB_EcoP_EcoN5</name>
    <dbReference type="NCBI Taxonomy" id="2686238"/>
    <lineage>
        <taxon>Viruses</taxon>
        <taxon>Duplodnaviria</taxon>
        <taxon>Heunggongvirae</taxon>
        <taxon>Uroviricota</taxon>
        <taxon>Caudoviricetes</taxon>
        <taxon>Mktvariviridae</taxon>
        <taxon>Gordonclarkvirinae</taxon>
        <taxon>Kuravirus</taxon>
        <taxon>Kuravirus EcoN5</taxon>
    </lineage>
</organism>
<dbReference type="Proteomes" id="UP000516521">
    <property type="component" value="Segment"/>
</dbReference>
<keyword evidence="3" id="KW-1185">Reference proteome</keyword>
<dbReference type="EMBL" id="MN715356">
    <property type="protein sequence ID" value="QGZ13813.1"/>
    <property type="molecule type" value="Genomic_DNA"/>
</dbReference>
<proteinExistence type="predicted"/>
<evidence type="ECO:0000313" key="3">
    <source>
        <dbReference type="Proteomes" id="UP000516521"/>
    </source>
</evidence>
<protein>
    <submittedName>
        <fullName evidence="2">Uncharacterized protein</fullName>
    </submittedName>
</protein>
<evidence type="ECO:0000313" key="2">
    <source>
        <dbReference type="EMBL" id="QGZ13813.1"/>
    </source>
</evidence>
<evidence type="ECO:0000256" key="1">
    <source>
        <dbReference type="SAM" id="MobiDB-lite"/>
    </source>
</evidence>
<reference evidence="2 3" key="1">
    <citation type="submission" date="2019-11" db="EMBL/GenBank/DDBJ databases">
        <authorList>
            <person name="Lozano-Solano D."/>
            <person name="Solano-Castaneda C."/>
            <person name="Acosta-Hoyos A."/>
        </authorList>
    </citation>
    <scope>NUCLEOTIDE SEQUENCE [LARGE SCALE GENOMIC DNA]</scope>
</reference>
<feature type="region of interest" description="Disordered" evidence="1">
    <location>
        <begin position="1"/>
        <end position="20"/>
    </location>
</feature>
<dbReference type="GeneID" id="77949953"/>
<accession>A0A7L4XTG3</accession>
<name>A0A7L4XTG3_9CAUD</name>
<dbReference type="RefSeq" id="YP_010673654.1">
    <property type="nucleotide sequence ID" value="NC_070986.1"/>
</dbReference>
<sequence length="65" mass="7100">MCRGHAYGHNLSNALNPSYKPPSKELTKLGVFDGMTEEVKTKAKQSILKATRRASSTAYMKGVLS</sequence>